<dbReference type="EMBL" id="CH479191">
    <property type="protein sequence ID" value="EDW26288.1"/>
    <property type="molecule type" value="Genomic_DNA"/>
</dbReference>
<evidence type="ECO:0000256" key="1">
    <source>
        <dbReference type="SAM" id="MobiDB-lite"/>
    </source>
</evidence>
<feature type="region of interest" description="Disordered" evidence="1">
    <location>
        <begin position="22"/>
        <end position="43"/>
    </location>
</feature>
<feature type="region of interest" description="Disordered" evidence="1">
    <location>
        <begin position="83"/>
        <end position="110"/>
    </location>
</feature>
<dbReference type="OMA" id="SCTMINQ"/>
<protein>
    <submittedName>
        <fullName evidence="2">GL24537</fullName>
    </submittedName>
</protein>
<reference evidence="2 3" key="1">
    <citation type="journal article" date="2007" name="Nature">
        <title>Evolution of genes and genomes on the Drosophila phylogeny.</title>
        <authorList>
            <consortium name="Drosophila 12 Genomes Consortium"/>
            <person name="Clark A.G."/>
            <person name="Eisen M.B."/>
            <person name="Smith D.R."/>
            <person name="Bergman C.M."/>
            <person name="Oliver B."/>
            <person name="Markow T.A."/>
            <person name="Kaufman T.C."/>
            <person name="Kellis M."/>
            <person name="Gelbart W."/>
            <person name="Iyer V.N."/>
            <person name="Pollard D.A."/>
            <person name="Sackton T.B."/>
            <person name="Larracuente A.M."/>
            <person name="Singh N.D."/>
            <person name="Abad J.P."/>
            <person name="Abt D.N."/>
            <person name="Adryan B."/>
            <person name="Aguade M."/>
            <person name="Akashi H."/>
            <person name="Anderson W.W."/>
            <person name="Aquadro C.F."/>
            <person name="Ardell D.H."/>
            <person name="Arguello R."/>
            <person name="Artieri C.G."/>
            <person name="Barbash D.A."/>
            <person name="Barker D."/>
            <person name="Barsanti P."/>
            <person name="Batterham P."/>
            <person name="Batzoglou S."/>
            <person name="Begun D."/>
            <person name="Bhutkar A."/>
            <person name="Blanco E."/>
            <person name="Bosak S.A."/>
            <person name="Bradley R.K."/>
            <person name="Brand A.D."/>
            <person name="Brent M.R."/>
            <person name="Brooks A.N."/>
            <person name="Brown R.H."/>
            <person name="Butlin R.K."/>
            <person name="Caggese C."/>
            <person name="Calvi B.R."/>
            <person name="Bernardo de Carvalho A."/>
            <person name="Caspi A."/>
            <person name="Castrezana S."/>
            <person name="Celniker S.E."/>
            <person name="Chang J.L."/>
            <person name="Chapple C."/>
            <person name="Chatterji S."/>
            <person name="Chinwalla A."/>
            <person name="Civetta A."/>
            <person name="Clifton S.W."/>
            <person name="Comeron J.M."/>
            <person name="Costello J.C."/>
            <person name="Coyne J.A."/>
            <person name="Daub J."/>
            <person name="David R.G."/>
            <person name="Delcher A.L."/>
            <person name="Delehaunty K."/>
            <person name="Do C.B."/>
            <person name="Ebling H."/>
            <person name="Edwards K."/>
            <person name="Eickbush T."/>
            <person name="Evans J.D."/>
            <person name="Filipski A."/>
            <person name="Findeiss S."/>
            <person name="Freyhult E."/>
            <person name="Fulton L."/>
            <person name="Fulton R."/>
            <person name="Garcia A.C."/>
            <person name="Gardiner A."/>
            <person name="Garfield D.A."/>
            <person name="Garvin B.E."/>
            <person name="Gibson G."/>
            <person name="Gilbert D."/>
            <person name="Gnerre S."/>
            <person name="Godfrey J."/>
            <person name="Good R."/>
            <person name="Gotea V."/>
            <person name="Gravely B."/>
            <person name="Greenberg A.J."/>
            <person name="Griffiths-Jones S."/>
            <person name="Gross S."/>
            <person name="Guigo R."/>
            <person name="Gustafson E.A."/>
            <person name="Haerty W."/>
            <person name="Hahn M.W."/>
            <person name="Halligan D.L."/>
            <person name="Halpern A.L."/>
            <person name="Halter G.M."/>
            <person name="Han M.V."/>
            <person name="Heger A."/>
            <person name="Hillier L."/>
            <person name="Hinrichs A.S."/>
            <person name="Holmes I."/>
            <person name="Hoskins R.A."/>
            <person name="Hubisz M.J."/>
            <person name="Hultmark D."/>
            <person name="Huntley M.A."/>
            <person name="Jaffe D.B."/>
            <person name="Jagadeeshan S."/>
            <person name="Jeck W.R."/>
            <person name="Johnson J."/>
            <person name="Jones C.D."/>
            <person name="Jordan W.C."/>
            <person name="Karpen G.H."/>
            <person name="Kataoka E."/>
            <person name="Keightley P.D."/>
            <person name="Kheradpour P."/>
            <person name="Kirkness E.F."/>
            <person name="Koerich L.B."/>
            <person name="Kristiansen K."/>
            <person name="Kudrna D."/>
            <person name="Kulathinal R.J."/>
            <person name="Kumar S."/>
            <person name="Kwok R."/>
            <person name="Lander E."/>
            <person name="Langley C.H."/>
            <person name="Lapoint R."/>
            <person name="Lazzaro B.P."/>
            <person name="Lee S.J."/>
            <person name="Levesque L."/>
            <person name="Li R."/>
            <person name="Lin C.F."/>
            <person name="Lin M.F."/>
            <person name="Lindblad-Toh K."/>
            <person name="Llopart A."/>
            <person name="Long M."/>
            <person name="Low L."/>
            <person name="Lozovsky E."/>
            <person name="Lu J."/>
            <person name="Luo M."/>
            <person name="Machado C.A."/>
            <person name="Makalowski W."/>
            <person name="Marzo M."/>
            <person name="Matsuda M."/>
            <person name="Matzkin L."/>
            <person name="McAllister B."/>
            <person name="McBride C.S."/>
            <person name="McKernan B."/>
            <person name="McKernan K."/>
            <person name="Mendez-Lago M."/>
            <person name="Minx P."/>
            <person name="Mollenhauer M.U."/>
            <person name="Montooth K."/>
            <person name="Mount S.M."/>
            <person name="Mu X."/>
            <person name="Myers E."/>
            <person name="Negre B."/>
            <person name="Newfeld S."/>
            <person name="Nielsen R."/>
            <person name="Noor M.A."/>
            <person name="O'Grady P."/>
            <person name="Pachter L."/>
            <person name="Papaceit M."/>
            <person name="Parisi M.J."/>
            <person name="Parisi M."/>
            <person name="Parts L."/>
            <person name="Pedersen J.S."/>
            <person name="Pesole G."/>
            <person name="Phillippy A.M."/>
            <person name="Ponting C.P."/>
            <person name="Pop M."/>
            <person name="Porcelli D."/>
            <person name="Powell J.R."/>
            <person name="Prohaska S."/>
            <person name="Pruitt K."/>
            <person name="Puig M."/>
            <person name="Quesneville H."/>
            <person name="Ram K.R."/>
            <person name="Rand D."/>
            <person name="Rasmussen M.D."/>
            <person name="Reed L.K."/>
            <person name="Reenan R."/>
            <person name="Reily A."/>
            <person name="Remington K.A."/>
            <person name="Rieger T.T."/>
            <person name="Ritchie M.G."/>
            <person name="Robin C."/>
            <person name="Rogers Y.H."/>
            <person name="Rohde C."/>
            <person name="Rozas J."/>
            <person name="Rubenfield M.J."/>
            <person name="Ruiz A."/>
            <person name="Russo S."/>
            <person name="Salzberg S.L."/>
            <person name="Sanchez-Gracia A."/>
            <person name="Saranga D.J."/>
            <person name="Sato H."/>
            <person name="Schaeffer S.W."/>
            <person name="Schatz M.C."/>
            <person name="Schlenke T."/>
            <person name="Schwartz R."/>
            <person name="Segarra C."/>
            <person name="Singh R.S."/>
            <person name="Sirot L."/>
            <person name="Sirota M."/>
            <person name="Sisneros N.B."/>
            <person name="Smith C.D."/>
            <person name="Smith T.F."/>
            <person name="Spieth J."/>
            <person name="Stage D.E."/>
            <person name="Stark A."/>
            <person name="Stephan W."/>
            <person name="Strausberg R.L."/>
            <person name="Strempel S."/>
            <person name="Sturgill D."/>
            <person name="Sutton G."/>
            <person name="Sutton G.G."/>
            <person name="Tao W."/>
            <person name="Teichmann S."/>
            <person name="Tobari Y.N."/>
            <person name="Tomimura Y."/>
            <person name="Tsolas J.M."/>
            <person name="Valente V.L."/>
            <person name="Venter E."/>
            <person name="Venter J.C."/>
            <person name="Vicario S."/>
            <person name="Vieira F.G."/>
            <person name="Vilella A.J."/>
            <person name="Villasante A."/>
            <person name="Walenz B."/>
            <person name="Wang J."/>
            <person name="Wasserman M."/>
            <person name="Watts T."/>
            <person name="Wilson D."/>
            <person name="Wilson R.K."/>
            <person name="Wing R.A."/>
            <person name="Wolfner M.F."/>
            <person name="Wong A."/>
            <person name="Wong G.K."/>
            <person name="Wu C.I."/>
            <person name="Wu G."/>
            <person name="Yamamoto D."/>
            <person name="Yang H.P."/>
            <person name="Yang S.P."/>
            <person name="Yorke J.A."/>
            <person name="Yoshida K."/>
            <person name="Zdobnov E."/>
            <person name="Zhang P."/>
            <person name="Zhang Y."/>
            <person name="Zimin A.V."/>
            <person name="Baldwin J."/>
            <person name="Abdouelleil A."/>
            <person name="Abdulkadir J."/>
            <person name="Abebe A."/>
            <person name="Abera B."/>
            <person name="Abreu J."/>
            <person name="Acer S.C."/>
            <person name="Aftuck L."/>
            <person name="Alexander A."/>
            <person name="An P."/>
            <person name="Anderson E."/>
            <person name="Anderson S."/>
            <person name="Arachi H."/>
            <person name="Azer M."/>
            <person name="Bachantsang P."/>
            <person name="Barry A."/>
            <person name="Bayul T."/>
            <person name="Berlin A."/>
            <person name="Bessette D."/>
            <person name="Bloom T."/>
            <person name="Blye J."/>
            <person name="Boguslavskiy L."/>
            <person name="Bonnet C."/>
            <person name="Boukhgalter B."/>
            <person name="Bourzgui I."/>
            <person name="Brown A."/>
            <person name="Cahill P."/>
            <person name="Channer S."/>
            <person name="Cheshatsang Y."/>
            <person name="Chuda L."/>
            <person name="Citroen M."/>
            <person name="Collymore A."/>
            <person name="Cooke P."/>
            <person name="Costello M."/>
            <person name="D'Aco K."/>
            <person name="Daza R."/>
            <person name="De Haan G."/>
            <person name="DeGray S."/>
            <person name="DeMaso C."/>
            <person name="Dhargay N."/>
            <person name="Dooley K."/>
            <person name="Dooley E."/>
            <person name="Doricent M."/>
            <person name="Dorje P."/>
            <person name="Dorjee K."/>
            <person name="Dupes A."/>
            <person name="Elong R."/>
            <person name="Falk J."/>
            <person name="Farina A."/>
            <person name="Faro S."/>
            <person name="Ferguson D."/>
            <person name="Fisher S."/>
            <person name="Foley C.D."/>
            <person name="Franke A."/>
            <person name="Friedrich D."/>
            <person name="Gadbois L."/>
            <person name="Gearin G."/>
            <person name="Gearin C.R."/>
            <person name="Giannoukos G."/>
            <person name="Goode T."/>
            <person name="Graham J."/>
            <person name="Grandbois E."/>
            <person name="Grewal S."/>
            <person name="Gyaltsen K."/>
            <person name="Hafez N."/>
            <person name="Hagos B."/>
            <person name="Hall J."/>
            <person name="Henson C."/>
            <person name="Hollinger A."/>
            <person name="Honan T."/>
            <person name="Huard M.D."/>
            <person name="Hughes L."/>
            <person name="Hurhula B."/>
            <person name="Husby M.E."/>
            <person name="Kamat A."/>
            <person name="Kanga B."/>
            <person name="Kashin S."/>
            <person name="Khazanovich D."/>
            <person name="Kisner P."/>
            <person name="Lance K."/>
            <person name="Lara M."/>
            <person name="Lee W."/>
            <person name="Lennon N."/>
            <person name="Letendre F."/>
            <person name="LeVine R."/>
            <person name="Lipovsky A."/>
            <person name="Liu X."/>
            <person name="Liu J."/>
            <person name="Liu S."/>
            <person name="Lokyitsang T."/>
            <person name="Lokyitsang Y."/>
            <person name="Lubonja R."/>
            <person name="Lui A."/>
            <person name="MacDonald P."/>
            <person name="Magnisalis V."/>
            <person name="Maru K."/>
            <person name="Matthews C."/>
            <person name="McCusker W."/>
            <person name="McDonough S."/>
            <person name="Mehta T."/>
            <person name="Meldrim J."/>
            <person name="Meneus L."/>
            <person name="Mihai O."/>
            <person name="Mihalev A."/>
            <person name="Mihova T."/>
            <person name="Mittelman R."/>
            <person name="Mlenga V."/>
            <person name="Montmayeur A."/>
            <person name="Mulrain L."/>
            <person name="Navidi A."/>
            <person name="Naylor J."/>
            <person name="Negash T."/>
            <person name="Nguyen T."/>
            <person name="Nguyen N."/>
            <person name="Nicol R."/>
            <person name="Norbu C."/>
            <person name="Norbu N."/>
            <person name="Novod N."/>
            <person name="O'Neill B."/>
            <person name="Osman S."/>
            <person name="Markiewicz E."/>
            <person name="Oyono O.L."/>
            <person name="Patti C."/>
            <person name="Phunkhang P."/>
            <person name="Pierre F."/>
            <person name="Priest M."/>
            <person name="Raghuraman S."/>
            <person name="Rege F."/>
            <person name="Reyes R."/>
            <person name="Rise C."/>
            <person name="Rogov P."/>
            <person name="Ross K."/>
            <person name="Ryan E."/>
            <person name="Settipalli S."/>
            <person name="Shea T."/>
            <person name="Sherpa N."/>
            <person name="Shi L."/>
            <person name="Shih D."/>
            <person name="Sparrow T."/>
            <person name="Spaulding J."/>
            <person name="Stalker J."/>
            <person name="Stange-Thomann N."/>
            <person name="Stavropoulos S."/>
            <person name="Stone C."/>
            <person name="Strader C."/>
            <person name="Tesfaye S."/>
            <person name="Thomson T."/>
            <person name="Thoulutsang Y."/>
            <person name="Thoulutsang D."/>
            <person name="Topham K."/>
            <person name="Topping I."/>
            <person name="Tsamla T."/>
            <person name="Vassiliev H."/>
            <person name="Vo A."/>
            <person name="Wangchuk T."/>
            <person name="Wangdi T."/>
            <person name="Weiand M."/>
            <person name="Wilkinson J."/>
            <person name="Wilson A."/>
            <person name="Yadav S."/>
            <person name="Young G."/>
            <person name="Yu Q."/>
            <person name="Zembek L."/>
            <person name="Zhong D."/>
            <person name="Zimmer A."/>
            <person name="Zwirko Z."/>
            <person name="Jaffe D.B."/>
            <person name="Alvarez P."/>
            <person name="Brockman W."/>
            <person name="Butler J."/>
            <person name="Chin C."/>
            <person name="Gnerre S."/>
            <person name="Grabherr M."/>
            <person name="Kleber M."/>
            <person name="Mauceli E."/>
            <person name="MacCallum I."/>
        </authorList>
    </citation>
    <scope>NUCLEOTIDE SEQUENCE [LARGE SCALE GENOMIC DNA]</scope>
    <source>
        <strain evidence="3">MSH-3 / Tucson 14011-0111.49</strain>
    </source>
</reference>
<sequence length="160" mass="17850">MSDKPSEESLSKVLFKDVQFEEGSDSDVDLALGAPGTRKRTEQAREFDQIMTGIQERMARVMSRVSLSCTMINQLHRDLKAKLPGKLGDEDEAKEAGGDGEFQNTDFDNAALEKITEGPLPLQITEEILTEEGEDMQLECQFKNAQENRSTSETIYGLTK</sequence>
<dbReference type="Proteomes" id="UP000008744">
    <property type="component" value="Unassembled WGS sequence"/>
</dbReference>
<dbReference type="AlphaFoldDB" id="B4GUK5"/>
<evidence type="ECO:0000313" key="3">
    <source>
        <dbReference type="Proteomes" id="UP000008744"/>
    </source>
</evidence>
<accession>B4GUK5</accession>
<dbReference type="KEGG" id="dpe:6597093"/>
<keyword evidence="3" id="KW-1185">Reference proteome</keyword>
<proteinExistence type="predicted"/>
<evidence type="ECO:0000313" key="2">
    <source>
        <dbReference type="EMBL" id="EDW26288.1"/>
    </source>
</evidence>
<organism evidence="3">
    <name type="scientific">Drosophila persimilis</name>
    <name type="common">Fruit fly</name>
    <dbReference type="NCBI Taxonomy" id="7234"/>
    <lineage>
        <taxon>Eukaryota</taxon>
        <taxon>Metazoa</taxon>
        <taxon>Ecdysozoa</taxon>
        <taxon>Arthropoda</taxon>
        <taxon>Hexapoda</taxon>
        <taxon>Insecta</taxon>
        <taxon>Pterygota</taxon>
        <taxon>Neoptera</taxon>
        <taxon>Endopterygota</taxon>
        <taxon>Diptera</taxon>
        <taxon>Brachycera</taxon>
        <taxon>Muscomorpha</taxon>
        <taxon>Ephydroidea</taxon>
        <taxon>Drosophilidae</taxon>
        <taxon>Drosophila</taxon>
        <taxon>Sophophora</taxon>
    </lineage>
</organism>
<dbReference type="OrthoDB" id="7868472at2759"/>
<gene>
    <name evidence="2" type="primary">Dper\GL24537</name>
    <name evidence="2" type="ORF">Dper_GL24537</name>
</gene>
<name>B4GUK5_DROPE</name>
<dbReference type="HOGENOM" id="CLU_1857374_0_0_1"/>